<proteinExistence type="inferred from homology"/>
<evidence type="ECO:0000256" key="3">
    <source>
        <dbReference type="ARBA" id="ARBA00022448"/>
    </source>
</evidence>
<evidence type="ECO:0000256" key="4">
    <source>
        <dbReference type="ARBA" id="ARBA00022475"/>
    </source>
</evidence>
<keyword evidence="10" id="KW-1185">Reference proteome</keyword>
<dbReference type="InterPro" id="IPR002549">
    <property type="entry name" value="AI-2E-like"/>
</dbReference>
<feature type="transmembrane region" description="Helical" evidence="8">
    <location>
        <begin position="139"/>
        <end position="163"/>
    </location>
</feature>
<dbReference type="OrthoDB" id="9793390at2"/>
<dbReference type="PANTHER" id="PTHR21716">
    <property type="entry name" value="TRANSMEMBRANE PROTEIN"/>
    <property type="match status" value="1"/>
</dbReference>
<feature type="transmembrane region" description="Helical" evidence="8">
    <location>
        <begin position="7"/>
        <end position="23"/>
    </location>
</feature>
<keyword evidence="7 8" id="KW-0472">Membrane</keyword>
<evidence type="ECO:0000313" key="10">
    <source>
        <dbReference type="Proteomes" id="UP000199421"/>
    </source>
</evidence>
<evidence type="ECO:0000256" key="2">
    <source>
        <dbReference type="ARBA" id="ARBA00009773"/>
    </source>
</evidence>
<dbReference type="Proteomes" id="UP000199421">
    <property type="component" value="Unassembled WGS sequence"/>
</dbReference>
<accession>A0A1H7J282</accession>
<keyword evidence="5 8" id="KW-0812">Transmembrane</keyword>
<keyword evidence="6 8" id="KW-1133">Transmembrane helix</keyword>
<feature type="transmembrane region" description="Helical" evidence="8">
    <location>
        <begin position="225"/>
        <end position="251"/>
    </location>
</feature>
<evidence type="ECO:0000256" key="6">
    <source>
        <dbReference type="ARBA" id="ARBA00022989"/>
    </source>
</evidence>
<comment type="similarity">
    <text evidence="2">Belongs to the autoinducer-2 exporter (AI-2E) (TC 2.A.86) family.</text>
</comment>
<keyword evidence="3" id="KW-0813">Transport</keyword>
<comment type="subcellular location">
    <subcellularLocation>
        <location evidence="1">Cell membrane</location>
        <topology evidence="1">Multi-pass membrane protein</topology>
    </subcellularLocation>
</comment>
<dbReference type="PANTHER" id="PTHR21716:SF53">
    <property type="entry name" value="PERMEASE PERM-RELATED"/>
    <property type="match status" value="1"/>
</dbReference>
<evidence type="ECO:0000256" key="1">
    <source>
        <dbReference type="ARBA" id="ARBA00004651"/>
    </source>
</evidence>
<feature type="transmembrane region" description="Helical" evidence="8">
    <location>
        <begin position="29"/>
        <end position="45"/>
    </location>
</feature>
<gene>
    <name evidence="9" type="ORF">SAMN05661044_00887</name>
</gene>
<keyword evidence="4" id="KW-1003">Cell membrane</keyword>
<sequence length="366" mass="41026">MHKLQYSIYILLFIILSVAILFFSRSFLIPIALAGILAMLFIGISNKLESFGIRRVFSALIAILFFLFVIAFIFTLLTWQLSDLPDNMENMKERLLSLVEEVRIWLNEKIGISNQQQDAIVNQQGAQNAKSQGNLLANFAIGILDVVINIILVLVYTYLFLLYRSRIKKFILKLVSPKNYNQAEEIIQQSTKVSQQYLIGLATMILMLWVLYGIGFSLVGVESALFFAILCGLLEIIPFVGNITGTSITVLAVIAQNGQSEKILGVIVVYLIIQFFQTYILEPLVVGNQVNINPLFTILVLVAGESVWGIAGMILAIPLLGMAKIICDHVPYLQPYGYLIGTDRKPEKGIITKIKKIKNRFINKST</sequence>
<organism evidence="9 10">
    <name type="scientific">Olivibacter domesticus</name>
    <name type="common">Pseudosphingobacterium domesticum</name>
    <dbReference type="NCBI Taxonomy" id="407022"/>
    <lineage>
        <taxon>Bacteria</taxon>
        <taxon>Pseudomonadati</taxon>
        <taxon>Bacteroidota</taxon>
        <taxon>Sphingobacteriia</taxon>
        <taxon>Sphingobacteriales</taxon>
        <taxon>Sphingobacteriaceae</taxon>
        <taxon>Olivibacter</taxon>
    </lineage>
</organism>
<dbReference type="Pfam" id="PF01594">
    <property type="entry name" value="AI-2E_transport"/>
    <property type="match status" value="1"/>
</dbReference>
<feature type="transmembrane region" description="Helical" evidence="8">
    <location>
        <begin position="57"/>
        <end position="81"/>
    </location>
</feature>
<evidence type="ECO:0000256" key="7">
    <source>
        <dbReference type="ARBA" id="ARBA00023136"/>
    </source>
</evidence>
<feature type="transmembrane region" description="Helical" evidence="8">
    <location>
        <begin position="263"/>
        <end position="280"/>
    </location>
</feature>
<protein>
    <submittedName>
        <fullName evidence="9">Predicted PurR-regulated permease PerM</fullName>
    </submittedName>
</protein>
<dbReference type="AlphaFoldDB" id="A0A1H7J282"/>
<feature type="transmembrane region" description="Helical" evidence="8">
    <location>
        <begin position="292"/>
        <end position="316"/>
    </location>
</feature>
<evidence type="ECO:0000313" key="9">
    <source>
        <dbReference type="EMBL" id="SEK68322.1"/>
    </source>
</evidence>
<name>A0A1H7J282_OLID1</name>
<dbReference type="STRING" id="407022.SAMN05661044_00887"/>
<dbReference type="GO" id="GO:0005886">
    <property type="term" value="C:plasma membrane"/>
    <property type="evidence" value="ECO:0007669"/>
    <property type="project" value="UniProtKB-SubCell"/>
</dbReference>
<dbReference type="EMBL" id="FOAF01000001">
    <property type="protein sequence ID" value="SEK68322.1"/>
    <property type="molecule type" value="Genomic_DNA"/>
</dbReference>
<evidence type="ECO:0000256" key="8">
    <source>
        <dbReference type="SAM" id="Phobius"/>
    </source>
</evidence>
<feature type="transmembrane region" description="Helical" evidence="8">
    <location>
        <begin position="197"/>
        <end position="219"/>
    </location>
</feature>
<evidence type="ECO:0000256" key="5">
    <source>
        <dbReference type="ARBA" id="ARBA00022692"/>
    </source>
</evidence>
<reference evidence="10" key="1">
    <citation type="submission" date="2016-10" db="EMBL/GenBank/DDBJ databases">
        <authorList>
            <person name="Varghese N."/>
            <person name="Submissions S."/>
        </authorList>
    </citation>
    <scope>NUCLEOTIDE SEQUENCE [LARGE SCALE GENOMIC DNA]</scope>
    <source>
        <strain evidence="10">DSM 18733</strain>
    </source>
</reference>
<dbReference type="RefSeq" id="WP_093318900.1">
    <property type="nucleotide sequence ID" value="NZ_FOAF01000001.1"/>
</dbReference>